<dbReference type="EMBL" id="BJMV01000008">
    <property type="protein sequence ID" value="GEB85849.1"/>
    <property type="molecule type" value="Genomic_DNA"/>
</dbReference>
<dbReference type="Gene3D" id="3.40.50.2000">
    <property type="entry name" value="Glycogen Phosphorylase B"/>
    <property type="match status" value="1"/>
</dbReference>
<proteinExistence type="predicted"/>
<dbReference type="PROSITE" id="PS50005">
    <property type="entry name" value="TPR"/>
    <property type="match status" value="1"/>
</dbReference>
<reference evidence="2 3" key="1">
    <citation type="submission" date="2019-06" db="EMBL/GenBank/DDBJ databases">
        <title>Whole genome shotgun sequence of Acetobacter peroxydans NBRC 13755.</title>
        <authorList>
            <person name="Hosoyama A."/>
            <person name="Uohara A."/>
            <person name="Ohji S."/>
            <person name="Ichikawa N."/>
        </authorList>
    </citation>
    <scope>NUCLEOTIDE SEQUENCE [LARGE SCALE GENOMIC DNA]</scope>
    <source>
        <strain evidence="2 3">NBRC 13755</strain>
    </source>
</reference>
<name>A0A4Y3TWL1_9PROT</name>
<dbReference type="SUPFAM" id="SSF48452">
    <property type="entry name" value="TPR-like"/>
    <property type="match status" value="1"/>
</dbReference>
<organism evidence="2 3">
    <name type="scientific">Acetobacter peroxydans</name>
    <dbReference type="NCBI Taxonomy" id="104098"/>
    <lineage>
        <taxon>Bacteria</taxon>
        <taxon>Pseudomonadati</taxon>
        <taxon>Pseudomonadota</taxon>
        <taxon>Alphaproteobacteria</taxon>
        <taxon>Acetobacterales</taxon>
        <taxon>Acetobacteraceae</taxon>
        <taxon>Acetobacter</taxon>
    </lineage>
</organism>
<evidence type="ECO:0000256" key="1">
    <source>
        <dbReference type="PROSITE-ProRule" id="PRU00339"/>
    </source>
</evidence>
<dbReference type="Proteomes" id="UP000317730">
    <property type="component" value="Unassembled WGS sequence"/>
</dbReference>
<dbReference type="InterPro" id="IPR011990">
    <property type="entry name" value="TPR-like_helical_dom_sf"/>
</dbReference>
<keyword evidence="1" id="KW-0802">TPR repeat</keyword>
<gene>
    <name evidence="2" type="ORF">APE01nite_16460</name>
</gene>
<dbReference type="Pfam" id="PF14559">
    <property type="entry name" value="TPR_19"/>
    <property type="match status" value="1"/>
</dbReference>
<dbReference type="AlphaFoldDB" id="A0A4Y3TWL1"/>
<dbReference type="SMART" id="SM00028">
    <property type="entry name" value="TPR"/>
    <property type="match status" value="2"/>
</dbReference>
<keyword evidence="3" id="KW-1185">Reference proteome</keyword>
<evidence type="ECO:0000313" key="3">
    <source>
        <dbReference type="Proteomes" id="UP000317730"/>
    </source>
</evidence>
<dbReference type="SUPFAM" id="SSF53756">
    <property type="entry name" value="UDP-Glycosyltransferase/glycogen phosphorylase"/>
    <property type="match status" value="1"/>
</dbReference>
<dbReference type="OrthoDB" id="9778733at2"/>
<dbReference type="Gene3D" id="1.25.40.10">
    <property type="entry name" value="Tetratricopeptide repeat domain"/>
    <property type="match status" value="1"/>
</dbReference>
<dbReference type="InterPro" id="IPR019734">
    <property type="entry name" value="TPR_rpt"/>
</dbReference>
<feature type="repeat" description="TPR" evidence="1">
    <location>
        <begin position="169"/>
        <end position="202"/>
    </location>
</feature>
<comment type="caution">
    <text evidence="2">The sequence shown here is derived from an EMBL/GenBank/DDBJ whole genome shotgun (WGS) entry which is preliminary data.</text>
</comment>
<evidence type="ECO:0000313" key="2">
    <source>
        <dbReference type="EMBL" id="GEB85849.1"/>
    </source>
</evidence>
<dbReference type="RefSeq" id="WP_141376450.1">
    <property type="nucleotide sequence ID" value="NZ_BAPL01000030.1"/>
</dbReference>
<sequence length="526" mass="56838">MSDVPLNGTVSSMGGQARSSSITDSDLIRAAGLIPARVKTFFLEGREAEAVGLIMDQLARRPGNVALTITAAMLIAHHTVRYDTALALLREALEHVPDNVQAQQTYAYTLICAGQLAEGSERFGALLARYPAQRVSLIEHLSAALLQAGLLEEARQVLAGAIADHCTSAALLSNMGCALTYLNRSAESLPYYEAALRMAPGNKRMQASYGCALLKAGHLGRGWALHAQKPDGLHAEAWFKKLPSLTPQVDVRGRSVLLYHDHGLGDTLQFVRFVTALMEKGAIITLAVPATLLGLIGRSFPAVNVVDIAGMAVRAQFGGGFDYADLIMNLPYALGLDRCEASVLAPVIPYLVADEAAVAAWGARLPAGRPRIGLVWAGECRQSARGTAMDDRRSTTLQAMAPIIASRPDATFISLQYGRKREEIAQCGFALIDPMDQIRSMDDTAALVKNLDLLITVDSSPAHLAGGLACPVWVMSRQDACWRWLDSGETTAWYPTMRLFRAKERSFVPMIDEVAEALRQATRFLP</sequence>
<protein>
    <submittedName>
        <fullName evidence="2">Uncharacterized protein</fullName>
    </submittedName>
</protein>
<accession>A0A4Y3TWL1</accession>